<dbReference type="InterPro" id="IPR052403">
    <property type="entry name" value="LINC-complex_assoc"/>
</dbReference>
<evidence type="ECO:0000256" key="8">
    <source>
        <dbReference type="ARBA" id="ARBA00022989"/>
    </source>
</evidence>
<feature type="coiled-coil region" evidence="14">
    <location>
        <begin position="7217"/>
        <end position="7244"/>
    </location>
</feature>
<dbReference type="InterPro" id="IPR002017">
    <property type="entry name" value="Spectrin_repeat"/>
</dbReference>
<dbReference type="InterPro" id="IPR001715">
    <property type="entry name" value="CH_dom"/>
</dbReference>
<feature type="coiled-coil region" evidence="14">
    <location>
        <begin position="6166"/>
        <end position="6223"/>
    </location>
</feature>
<feature type="coiled-coil region" evidence="14">
    <location>
        <begin position="4681"/>
        <end position="4715"/>
    </location>
</feature>
<feature type="coiled-coil region" evidence="14">
    <location>
        <begin position="7039"/>
        <end position="7066"/>
    </location>
</feature>
<dbReference type="InterPro" id="IPR047290">
    <property type="entry name" value="CH_SYNE1_rpt1"/>
</dbReference>
<evidence type="ECO:0000313" key="17">
    <source>
        <dbReference type="Proteomes" id="UP001292094"/>
    </source>
</evidence>
<feature type="coiled-coil region" evidence="14">
    <location>
        <begin position="5926"/>
        <end position="5956"/>
    </location>
</feature>
<keyword evidence="6" id="KW-0812">Transmembrane</keyword>
<keyword evidence="8" id="KW-1133">Transmembrane helix</keyword>
<evidence type="ECO:0000313" key="16">
    <source>
        <dbReference type="EMBL" id="KAK4328489.1"/>
    </source>
</evidence>
<comment type="caution">
    <text evidence="16">The sequence shown here is derived from an EMBL/GenBank/DDBJ whole genome shotgun (WGS) entry which is preliminary data.</text>
</comment>
<dbReference type="Pfam" id="PF00435">
    <property type="entry name" value="Spectrin"/>
    <property type="match status" value="1"/>
</dbReference>
<dbReference type="SUPFAM" id="SSF47576">
    <property type="entry name" value="Calponin-homology domain, CH-domain"/>
    <property type="match status" value="1"/>
</dbReference>
<keyword evidence="7" id="KW-0677">Repeat</keyword>
<dbReference type="FunFam" id="1.10.418.10:FF:000037">
    <property type="entry name" value="nesprin-1 isoform X1"/>
    <property type="match status" value="1"/>
</dbReference>
<dbReference type="Pfam" id="PF00307">
    <property type="entry name" value="CH"/>
    <property type="match status" value="2"/>
</dbReference>
<dbReference type="EMBL" id="JAWZYT010000073">
    <property type="protein sequence ID" value="KAK4328489.1"/>
    <property type="molecule type" value="Genomic_DNA"/>
</dbReference>
<feature type="domain" description="Calponin-homology (CH)" evidence="15">
    <location>
        <begin position="174"/>
        <end position="279"/>
    </location>
</feature>
<feature type="coiled-coil region" evidence="14">
    <location>
        <begin position="2473"/>
        <end position="2533"/>
    </location>
</feature>
<dbReference type="PANTHER" id="PTHR47535:SF1">
    <property type="entry name" value="NESPRIN-1"/>
    <property type="match status" value="1"/>
</dbReference>
<dbReference type="FunFam" id="1.10.418.10:FF:000033">
    <property type="entry name" value="nesprin-1 isoform X1"/>
    <property type="match status" value="1"/>
</dbReference>
<dbReference type="Gene3D" id="1.10.418.10">
    <property type="entry name" value="Calponin-like domain"/>
    <property type="match status" value="2"/>
</dbReference>
<evidence type="ECO:0000256" key="13">
    <source>
        <dbReference type="ARBA" id="ARBA00023242"/>
    </source>
</evidence>
<evidence type="ECO:0000259" key="15">
    <source>
        <dbReference type="PROSITE" id="PS50021"/>
    </source>
</evidence>
<keyword evidence="5" id="KW-0963">Cytoplasm</keyword>
<evidence type="ECO:0000256" key="5">
    <source>
        <dbReference type="ARBA" id="ARBA00022490"/>
    </source>
</evidence>
<dbReference type="GO" id="GO:0006997">
    <property type="term" value="P:nucleus organization"/>
    <property type="evidence" value="ECO:0007669"/>
    <property type="project" value="UniProtKB-ARBA"/>
</dbReference>
<evidence type="ECO:0000256" key="6">
    <source>
        <dbReference type="ARBA" id="ARBA00022692"/>
    </source>
</evidence>
<keyword evidence="10" id="KW-0472">Membrane</keyword>
<feature type="coiled-coil region" evidence="14">
    <location>
        <begin position="735"/>
        <end position="762"/>
    </location>
</feature>
<dbReference type="SUPFAM" id="SSF46966">
    <property type="entry name" value="Spectrin repeat"/>
    <property type="match status" value="40"/>
</dbReference>
<dbReference type="GO" id="GO:0034993">
    <property type="term" value="C:meiotic nuclear membrane microtubule tethering complex"/>
    <property type="evidence" value="ECO:0007669"/>
    <property type="project" value="TreeGrafter"/>
</dbReference>
<dbReference type="Proteomes" id="UP001292094">
    <property type="component" value="Unassembled WGS sequence"/>
</dbReference>
<comment type="similarity">
    <text evidence="4">Belongs to the nesprin family.</text>
</comment>
<evidence type="ECO:0000256" key="11">
    <source>
        <dbReference type="ARBA" id="ARBA00023203"/>
    </source>
</evidence>
<dbReference type="GO" id="GO:0005640">
    <property type="term" value="C:nuclear outer membrane"/>
    <property type="evidence" value="ECO:0007669"/>
    <property type="project" value="TreeGrafter"/>
</dbReference>
<feature type="domain" description="Calponin-homology (CH)" evidence="15">
    <location>
        <begin position="11"/>
        <end position="118"/>
    </location>
</feature>
<dbReference type="GO" id="GO:0030017">
    <property type="term" value="C:sarcomere"/>
    <property type="evidence" value="ECO:0007669"/>
    <property type="project" value="UniProtKB-SubCell"/>
</dbReference>
<dbReference type="Pfam" id="PF25034">
    <property type="entry name" value="Spectrin_SYNE1"/>
    <property type="match status" value="1"/>
</dbReference>
<evidence type="ECO:0000256" key="14">
    <source>
        <dbReference type="SAM" id="Coils"/>
    </source>
</evidence>
<protein>
    <recommendedName>
        <fullName evidence="15">Calponin-homology (CH) domain-containing protein</fullName>
    </recommendedName>
</protein>
<dbReference type="GO" id="GO:0051015">
    <property type="term" value="F:actin filament binding"/>
    <property type="evidence" value="ECO:0007669"/>
    <property type="project" value="TreeGrafter"/>
</dbReference>
<feature type="coiled-coil region" evidence="14">
    <location>
        <begin position="4747"/>
        <end position="4774"/>
    </location>
</feature>
<reference evidence="16" key="1">
    <citation type="submission" date="2023-11" db="EMBL/GenBank/DDBJ databases">
        <title>Genome assemblies of two species of porcelain crab, Petrolisthes cinctipes and Petrolisthes manimaculis (Anomura: Porcellanidae).</title>
        <authorList>
            <person name="Angst P."/>
        </authorList>
    </citation>
    <scope>NUCLEOTIDE SEQUENCE</scope>
    <source>
        <strain evidence="16">PB745_02</strain>
        <tissue evidence="16">Gill</tissue>
    </source>
</reference>
<dbReference type="GO" id="GO:0005856">
    <property type="term" value="C:cytoskeleton"/>
    <property type="evidence" value="ECO:0007669"/>
    <property type="project" value="UniProtKB-SubCell"/>
</dbReference>
<dbReference type="SMART" id="SM00033">
    <property type="entry name" value="CH"/>
    <property type="match status" value="2"/>
</dbReference>
<evidence type="ECO:0000256" key="9">
    <source>
        <dbReference type="ARBA" id="ARBA00023054"/>
    </source>
</evidence>
<evidence type="ECO:0000256" key="4">
    <source>
        <dbReference type="ARBA" id="ARBA00008619"/>
    </source>
</evidence>
<sequence>MARCNTDEQERVQKKTFMNWINAHLSRHVPPLKLSELIEGLKDGTALLALLEVLSGEKLPIEKGRVLRRPHFLSNANTALQFLQSKRIKLVNINPTDLVDGRPSVVLGLIWTIILYFQIEENTRQLERLSQLMEQEAGPRSDSPFSVASASECTISRDRPSVTRRSAAAEKWKMGAKKALLEWVRQTITTKFGIIVNDFGSSWRDGTAFLALIHCINPRLVNLQSMNQLTNKARLEAAFRIADKGLGIPSLLDPEDVDVDKPDEKSIMTYVASFLHKFPEPGTTSVPTCTSPSLDSGASGDMFSEIELEYTELTTWLCHTSKWLDTLHDPATHGNINYERFKALKSEADEKRVIYEKLQGLVESKSSMISITVDSWQGIIASWNKVSQQLSHWTWLLDASLPGALGPIGEWLSRAEAMLGTEVKLHGKNDEIATLLSKKIEEHKQFFSELPSIQSKFEVVKTCPDAGTIPPKQLEYMDLRLKTIAPRAAQRKIKLKYLEHRYCLVAFLILVEAKLKTWAVKYGKEQEVQQILTEYRSFIGTRNIFHEFDRAFHEMQQVSEAYKKDSNLSKAEVDSIARFLLEMNERWKNVSVELRCIQSLLEEVITYWKKFLELTQQFEVWLERASAKIGLSEEDKMDFFQDLGEWKGRHDEMNETGNFLAATCRVEVAQEIHDKLITINTKWEDLFKYVQQYLHRGQVIKTKNDYRSGQDRLELWLENAELILTATNDCTVEAIKEYGEKLKKQNSEIEEMEILFKNVSKAFQALVQDLNPDEIERMMWSLKQEKEELVRYRAVIPQKMYLTTQIITQLEAIEGGITEINQWLDDGEALLASFTLHGTNENMQEQLSAHKSAVPESPFSYSGINESARTQLEKHRAFFSRQLYYKSNLDTKNRVYQNLIRTTNGGENLNIQDLQGKTNDLNSRFSRVTAASVKWETRMSESIRCWQCFKECESEVTEWITNAEKLYQEKAITTKSYLESHKDFFINAPEHLLVKVVTSGQDLQKYVAESEQEAISEAIKSLQNRWDEVMCHAPLHLLKLEFRLDENTFQMYVRDIERELANEQNSYNKNENVEAIRRRHEEFFAEQLISRVEELFDNMDRSSQEYRKKKDDIGLVEDCQRCSVQWLDLQTRIGTMASQLDQIPERWKEYENKVEETVVWMDGVNDCLKEINKEAASAEDYEKLKNKYVSMCGDMESRRESMKWLVQMLDSLITHIPEEDGQYEQKKLESLIARYKALVPTIESTLVRAETNTKCYHYRENMEKVLATLENITNQSEGSPKAETLESIQTLIQEQGVIVRQLEDQRDSVFSIIQRGKDLSRDQNAPLFVSAWLQTLEAKWTETYNSSMDKLNKLKNTQKVWSDYSDQKNEILKLISQAESELSSVISQSNPQQVANELSNKQEMNEHLNETTDHMLRKLHSHSNNLVKLADPERKSLLEKEVVEIEQRMQVVIDTVTEKIEFLEQLNVKWVHFTGTLQELRSWLINSQNILERLVTLEMTPEDRDKQTIDLQAKINEKLAVIRTLEEEAEELLEGEPSSDALQFSAELSELKMNVNTLKKHTEKHAETAHSDLIHWKEYQKEIQEIKPWLESAETKVAVGLNKPNSIREAVQTAEVMKEFERQCDSYLDKLRSVSSKSAQVARLCSVVDEIDALHSRWTAIHDVALQWSERSESLLAEWEDFNYKCDAVSSWVHQMEGRLEKVSEYAPTVLRLEDRVSNLKDMIKEVGEKQTDIINLTAVGDHISPCLGTEGNTSVKSTLHDLKVTIAKLSEEMHKLKNSLSDISIIRQEFLGKVDKLDSWLNNFSNHLDEIEDIDVDELDSCPDLIHRLQQEHDEKQDEVTLLAEECRDVGDRCTGRDRDDLFTQFDDAEARFENYGEVLTTKKPAILKWKDFCEWQHNTEDVLKGITRQLDAKPNLENLSQMRKELQNINEQCQSWDDESSYIMDLCRKSSTTISDPDTGASLDINAKVTEFKKKMDLLEGQLDGKEDQLQVVSNLWEAFHQAKNQLSEFLELMTERVKNKELTQSSCEGVEHLLEVIENALEKMQSHLKAKDRLHDLGRELMSSDSTQLVSVQNSLTAADGSWDRTQNMLYEMQTKFTSITSLWKQCTEGQEFLQAAISEAQKNCETLENKPTEASSVQSMLNLCKKTTDSLRKTRPQLENFISKSQHLSQQLDSEEGFSSTSVCLQSQESQSKWQSMLDMLNQRSQNLEGQMVLWKQIMIGKDEILSWLNDICEELDENEDIENLEETSQKLEKYKHDLPNYESQFRSLQNRAKQLQSLNSGIALGRIEEIISTITSEIEQTESVASKLGSYIEEIKELEMSIFDDIKDINESLTRVRDRLMKCEDITGDDKKIIVRLESARNIEDELDDNCEKIDGIRAQIEQLKENFSGFDSNKIVKEYSLLHKKYESIVAHTAKVCKSLYSVIEKHYQDRLSAVQRFITVHQEKITWYQTEPGNDRYSVEAKLSSLADLKASLKLGEAKRKDLESSQELYERIVDEDETEGIQNECESAIAELEELDDSLDKCQSSLNHSLTLWQQYELMSENLSSWLREVEAQVRVETTNQIDMAMVQEKIEETEGLLDEINNHDEELCELVEKTEELLEINPDCRAGEYATQIQSRVQALLQFCNTFLNKLNKLTKDKKLYGETIVKMEAWLRDAETKLKDFEQMTRSGGKPTLAYQSKLQSLKSFVEEKKNGQQLLNAVVEHGEALFSAITPEGREKIRSDLRTLRDTWEAHLDKVNQLYKRVESIIMQWSSFDENFSQASKWLEEIQTRAGSSFDLKASLADKKALLQQYKSIYQDINSHESMIYGLKEKIEFLTDEETSETVDEMINLYREVNLKTQQRITKYEEYIQQHELYLQKTEKFRDWLTSQKTELAMCADVSPESSDVQVKMSILDTLNMNEAEGQALLDECEESLEMTLMNTDPAGHAATRADLDTQIGSWGSLKAEISEGKKKVQGIMSQFNHCEQMVQSLKDWMRVVEIRVKDQSLKSTLVAKENHLDRLGQLEEEIVNKAPEINEALAQAQSMDSEGKHVVQISQLSSRYQALKNVLKEMMNRYEHFIREHRTFLDKYQECSEWVEAVDHDLREHAEIVGDMKILQNRRNKVEQLIELKSSQANKVEAVLELGERLYSHTAPDGRENIRQMLRDLRERWETWCESVTNAGATLDQCLQQFSDFSGAQEQLTRWLKDVELAMQQHTELKNSLQEKTAQLQNHRLVHQEIQAHQNLVETVCEKAQTLVNQTQDKTLNVYIQSIQTLFHNIVLKSRDLQEKLDICAQDHAQFNTLCKSFGDWLNQQRDQLHLCADVSGEKSDLNKKLDMLKDFDTAHEVGDKKLLELRTLGEKVAMSTSERGGKALRATITSMEDAWNQHVAAVVDVRENLTSTLQQWSQFEEEIDVHTSWCKEQESFFKDLPLCATLEEKQARIEELVQKREDVVRYEREIDMFVDQSHALVRISNVERLKPLITQLSNRYQSLHVLTKEALTRLRGVLSDHQVFQEKFEENDKWLNTIEESLADFLNETDPERRESLLQYLLSEREQATHRLGSITTIGERLYPDTATSGRERLRQDLRGMRECWERIENSITEQQRQQEAQSLQWASFSDNMQAARNWLDNMEKTVSVDPSNWLSLQELRSRLLKFKTALHDITSHKRVMDSIKERAGYLLEASPNNKDVMEAIEEVESRHEALASRTKTNIEDLEGMIDRLTTHQDLSLSHADWQKDMWEKLHSYTDYSGNKSVLQTRLDRVCGLENAKCDGRNMIVQISSHAHQLMEKLPARAKETLERDINNLKYELAKFASTLADVKHGLEERLQQWNDYEGTFDRIISWLSESEAALKNYTAKSTLQEKTEQLERFQEFLRVVDSRHVLVQEFVAIADNLEQGLVFSIMQNQGEVDKMSDESSDLMGISADTRISVNVQQITSRFKSIQVTAKEILKKCEIGVNNHKAFIEKYNQSVGWLTMAQDKLAKCVEMQGDRATLQKRLEIIKELLGEKQNALSLVNITVEHGEKLYPSTSEDGREAIRIQLEDLQGAFDTLFDSSSTMERDLHSKMNRWTTFEEASENLKQWLKETLSQMPDDIELKTTLDEKRAQLQTYRILLHDILAKQQTILEVRDKAEGLPEKADRVKAFLESSTVQHQEMLQRVQSFLEQYEGIVSDHQAYTKAVYETQEWLEATHHTVEMWDESLCDHITLHANLEKLKNLQLSLPEEEPRILQIRTLGEKVIPGTIESGQIYIRNQIDITQQEWQGLNSLVVSTIEKVEATLNQWGDFEAMKDSIQAWLRETDSKLHAVNLNTTLTEKQETLEVLKALQGEVRAKELEIDQLTERGQHLYQTSNSSRGSQVSELCARYQQISKKVKDVHTKWHQYVTYHADYDSRVSECHNWLQDIKKKLGYCSDLSATSQEDLDKKMETIQDLLLYKEEGFSKVQGTVELAQTVLAHTAPDGHDSINKAVEKLQQNWSALASKMVETKTYLDETIHRWAGFLENIHQLNKTIEHVEHTLSDVSQFQSTLSEKRAQLERLKSLEEKLRCEKYEVESLKLKASEMLASGQQAQAASQAQNILKQFENLSDRIKSLRGERETQYRDHRHYKEAYDDLHAFVNRTRDKIPALKQKNLGDRLSIETAVQALETLLNRQAQGQILVDQLLHRGEVFLHSTSSSGQEHYKNEMRAVKESFEELFNDISKQKENLEKTVVQWRDYKDEYEKLSDWLQKADADMKAYKTMLYSSIGEKTQQVNNVKDLLESLVQHQTQLKKLNELSHTLQETHLDSFVQNQMRHLNSRYQVLINMAKDVLRKVEASFDQHRQYETYLKKAREWIDNARMVVRDCLDMSPDSGKESIERHLEIIQSLMKKQEEGQSLVHQAVNWGEKVLRNTRSDGRDIINESLEELQTDWDKLIKKLSNAKVTLETNLLQWADMNASYINMQQWISEREAKLLQLTSAVNASSRKSTGLSHRISTLSIGERKANLRRTSSIVQDIVSFEPMIESVTSKATESQTSQMKNNASEISNKYHNLSKQAKELLEKQKDMVDHHQEFVDAGNEFMHWLRAAKERMAKCAEPTGDKDTISGKATILKLLQNEQEEGQKKLDKAFTLAEKACNLADEEDKEVIEEEVAFLQDEFDNFLSQVGKTKNLLEMGIVKWTEYEDKFKECEEWLDKMDKNVQSYNKLQDNVQEKRAVLEEFQTTLQRIFDWQKTLDLLNMRAQLLLETCADSRVSNAVTQLTTKYNTLLSLAKEVMRRLEMHFQEHHQHNQLYSECNDWIEQTRKALNECSYETNYHEELGKQLVAVKAIKNTLEQGQHKLRYVLELKERVIMNTEQSGASKIQEDTENLRKEFDKLMSDIFSLHQTLSTKISRREETDKMRDTVVDWLDELKTKACEQGVLFSELSDKRAALEKYRILLRDIAAHFDMVERLAGKKTEEGYSEEEVDECLGKYDEIKNIVMQNIKTLEVYVKEHEAYHTVTVEASNWLRKTRITMQQFADSHGEKKEVIEKQQQQEDIAEELPEGEEIIEKAIELNKAIRHSTSPEGQEALRNEADSLRMEWENLQQMSIDIRRTMEKCLQTWDEFTESYKDLNEWLEEFQQQVSIEPEDPTPEDLDHWKKSLQELLVEANTKKVHLEILNDRCEVLMDYSAHTPVRDMTVHLQSLYANVLTNLQSLVVIAQKTLTDHTEFVTAKSEFEEWLQRSQGTVTDCQDDSGSDAEVRDKLDTLKLVSTRLSEGQHLLGVMSDTFTRALNLTHLDQQEQIREDFTRLRADWDHFNISLTSTQSKLKNAGSRWEEFSEAQARLDTWLVEVEEVLVDTPDSRGEVAEMRTFLERYKHIALQIQEKHEEVNTLLDDAESFSEKAGDEGILERVEEAEAKWEHLSTRCAEITAQLEEEITDFSQYQLALQDTEKWLLQISFQLMAENSLYICNREQTEEQIESHNQQLEDIVDYQQTLDEVKNKGRKQIDRYIGTVPAIQDKIERQLHNIQESYNSVLGTANHIQKRLTESLAKFEEYEAILESIEKNLREWDPIITEENDTSIQTMEEAKYHLECTRSWHNKLLGEKSRLAFAVQACEAATASISRPGSPQDVISQSIPESELAVRAKLEDLIEQIQARVSTISSSVSELEDLGRQNDSIKKWIDEYIIIVQEFKSRPAKLRSEASNLEISQMNDLRTKILEKQSILDELEIKQMNLAPDMADTDIREKMNQLEEEVTNLIDLRTTTNQQIDEYRRKLQQVYSWFDTIIKQLEKCDKSDNLDSAKKSAEVQQLWNQFEDALPMLEELKNRAGEIMVELSSLDVQQVEEQIRSVEKKYTDLQKRVGKKMQVIEMTRKGYEDSKVDVLELQKWIREKLEYTKNLPLLGYTSKNTEFRLHEINDLSKEISAKKLLLTQLEKAVENLRGDIEESDLENLESLLKKTAEEQATLYSSIMEVKNDMIVSYEERRSFEQSLDQVNAWLSGKQDEVVCPDLLPLRSENAVRVVEKYRRLDSELKQYAETSISGVKRQGSALFKDCTEEEKDSLHGVLTEVDDKVNNLRQTMSGTLNRLSNLLEARRDFEREVDIAQKWLHQAEVALQTDVKSLNTAEVLAEQLKKLETMEDEREAANKRVTSIANLCEDLLPYLTEADKFTLGEIVRDIQDKTSRVNSSIGDKTDQVRNTITYLRRNTELIVQTTQYFSSIQKEIKSLNRPVGRSVDDSQKLLASYQDALSKLHEFRKGFDGVHSRSNISIGEIRDVTKQQQDLSLVIEKHITRVRQLILVRQQYASLITEIVGFTNRYTAVVREIEKTEMTVSDKIHKYNDVITKIQECEAQLTSAQDKGSMICEEGTVEDHNAIMEQLQLVKNNLSSLRRQVEKRHSEHEVSAESHKRLHIELNMTMEWLLEQESELKSRPLLTLEVESANEELEAHEELAGDIEDQLKKIRDIQERAKSEVGLPYILQERLSEAKMISSTFPLELESRLKYLEDAKMLRLDYEDFTTKIRDWMKAARKRIIDVDSIDFEDVRSDLEDHIAFFSSEGLIGESLEQLGNIAERIVPSLTSEDQDQLTRELSDLTKELDNVTKSARDHKAQLEKNVQLALEYKKIVESARTLIEDANVNTMLNDTAINASALRINLQRMDEERTRLYDQSYIITDFTEKANELLQLANKQSHVTIGNQLLEITRDWKAAMEGMENRRDALATLISQWQVYDVAIRSLEVGLNNLELRLHKDLDSSNIDNSDMNAVKEIVESLEEEAEDLAEEVEGLQSQAEGVLSYLHTVSAVAYTNAKEHLDRVTRRHPETIVPVITLNT</sequence>
<name>A0AAE1USC0_9EUCA</name>
<feature type="coiled-coil region" evidence="14">
    <location>
        <begin position="5164"/>
        <end position="5194"/>
    </location>
</feature>
<dbReference type="PROSITE" id="PS00020">
    <property type="entry name" value="ACTININ_2"/>
    <property type="match status" value="1"/>
</dbReference>
<keyword evidence="13" id="KW-0539">Nucleus</keyword>
<keyword evidence="17" id="KW-1185">Reference proteome</keyword>
<feature type="coiled-coil region" evidence="14">
    <location>
        <begin position="3196"/>
        <end position="3223"/>
    </location>
</feature>
<feature type="coiled-coil region" evidence="14">
    <location>
        <begin position="6277"/>
        <end position="6316"/>
    </location>
</feature>
<feature type="coiled-coil region" evidence="14">
    <location>
        <begin position="2249"/>
        <end position="2283"/>
    </location>
</feature>
<feature type="coiled-coil region" evidence="14">
    <location>
        <begin position="5108"/>
        <end position="5135"/>
    </location>
</feature>
<keyword evidence="11" id="KW-0009">Actin-binding</keyword>
<dbReference type="CDD" id="cd00176">
    <property type="entry name" value="SPEC"/>
    <property type="match status" value="8"/>
</dbReference>
<dbReference type="Gene3D" id="1.20.58.60">
    <property type="match status" value="28"/>
</dbReference>
<organism evidence="16 17">
    <name type="scientific">Petrolisthes manimaculis</name>
    <dbReference type="NCBI Taxonomy" id="1843537"/>
    <lineage>
        <taxon>Eukaryota</taxon>
        <taxon>Metazoa</taxon>
        <taxon>Ecdysozoa</taxon>
        <taxon>Arthropoda</taxon>
        <taxon>Crustacea</taxon>
        <taxon>Multicrustacea</taxon>
        <taxon>Malacostraca</taxon>
        <taxon>Eumalacostraca</taxon>
        <taxon>Eucarida</taxon>
        <taxon>Decapoda</taxon>
        <taxon>Pleocyemata</taxon>
        <taxon>Anomura</taxon>
        <taxon>Galatheoidea</taxon>
        <taxon>Porcellanidae</taxon>
        <taxon>Petrolisthes</taxon>
    </lineage>
</organism>
<dbReference type="CDD" id="cd21241">
    <property type="entry name" value="CH_SYNE1_rpt1"/>
    <property type="match status" value="1"/>
</dbReference>
<dbReference type="InterPro" id="IPR018159">
    <property type="entry name" value="Spectrin/alpha-actinin"/>
</dbReference>
<feature type="coiled-coil region" evidence="14">
    <location>
        <begin position="6584"/>
        <end position="6611"/>
    </location>
</feature>
<dbReference type="InterPro" id="IPR001589">
    <property type="entry name" value="Actinin_actin-bd_CS"/>
</dbReference>
<feature type="coiled-coil region" evidence="14">
    <location>
        <begin position="4308"/>
        <end position="4335"/>
    </location>
</feature>
<keyword evidence="9 14" id="KW-0175">Coiled coil</keyword>
<feature type="coiled-coil region" evidence="14">
    <location>
        <begin position="6887"/>
        <end position="6924"/>
    </location>
</feature>
<dbReference type="InterPro" id="IPR047291">
    <property type="entry name" value="CH_SYNE1_rpt2"/>
</dbReference>
<feature type="coiled-coil region" evidence="14">
    <location>
        <begin position="4513"/>
        <end position="4587"/>
    </location>
</feature>
<dbReference type="CDD" id="cd21243">
    <property type="entry name" value="CH_SYNE1_rpt2"/>
    <property type="match status" value="1"/>
</dbReference>
<dbReference type="GO" id="GO:0007097">
    <property type="term" value="P:nuclear migration"/>
    <property type="evidence" value="ECO:0007669"/>
    <property type="project" value="UniProtKB-ARBA"/>
</dbReference>
<dbReference type="SMART" id="SM00150">
    <property type="entry name" value="SPEC"/>
    <property type="match status" value="37"/>
</dbReference>
<gene>
    <name evidence="16" type="ORF">Pmani_001089</name>
</gene>
<feature type="coiled-coil region" evidence="14">
    <location>
        <begin position="6372"/>
        <end position="6406"/>
    </location>
</feature>
<evidence type="ECO:0000256" key="7">
    <source>
        <dbReference type="ARBA" id="ARBA00022737"/>
    </source>
</evidence>
<evidence type="ECO:0000256" key="12">
    <source>
        <dbReference type="ARBA" id="ARBA00023212"/>
    </source>
</evidence>
<proteinExistence type="inferred from homology"/>
<evidence type="ECO:0000256" key="2">
    <source>
        <dbReference type="ARBA" id="ARBA00004204"/>
    </source>
</evidence>
<dbReference type="InterPro" id="IPR057057">
    <property type="entry name" value="Spectrin_SYNE1"/>
</dbReference>
<evidence type="ECO:0000256" key="3">
    <source>
        <dbReference type="ARBA" id="ARBA00004245"/>
    </source>
</evidence>
<keyword evidence="12" id="KW-0206">Cytoskeleton</keyword>
<feature type="coiled-coil region" evidence="14">
    <location>
        <begin position="1053"/>
        <end position="1112"/>
    </location>
</feature>
<feature type="coiled-coil region" evidence="14">
    <location>
        <begin position="6795"/>
        <end position="6852"/>
    </location>
</feature>
<dbReference type="InterPro" id="IPR036872">
    <property type="entry name" value="CH_dom_sf"/>
</dbReference>
<evidence type="ECO:0000256" key="1">
    <source>
        <dbReference type="ARBA" id="ARBA00004126"/>
    </source>
</evidence>
<dbReference type="PROSITE" id="PS50021">
    <property type="entry name" value="CH"/>
    <property type="match status" value="2"/>
</dbReference>
<feature type="coiled-coil region" evidence="14">
    <location>
        <begin position="3045"/>
        <end position="3072"/>
    </location>
</feature>
<accession>A0AAE1USC0</accession>
<evidence type="ECO:0000256" key="10">
    <source>
        <dbReference type="ARBA" id="ARBA00023136"/>
    </source>
</evidence>
<comment type="subcellular location">
    <subcellularLocation>
        <location evidence="3">Cytoplasm</location>
        <location evidence="3">Cytoskeleton</location>
    </subcellularLocation>
    <subcellularLocation>
        <location evidence="2">Cytoplasm</location>
        <location evidence="2">Myofibril</location>
        <location evidence="2">Sarcomere</location>
    </subcellularLocation>
    <subcellularLocation>
        <location evidence="1">Nucleus membrane</location>
    </subcellularLocation>
</comment>
<dbReference type="PANTHER" id="PTHR47535">
    <property type="entry name" value="MUSCLE-SPECIFIC PROTEIN 300 KDA, ISOFORM G"/>
    <property type="match status" value="1"/>
</dbReference>